<evidence type="ECO:0000256" key="1">
    <source>
        <dbReference type="PROSITE-ProRule" id="PRU00047"/>
    </source>
</evidence>
<dbReference type="SMART" id="SM00343">
    <property type="entry name" value="ZnF_C2HC"/>
    <property type="match status" value="1"/>
</dbReference>
<keyword evidence="1" id="KW-0863">Zinc-finger</keyword>
<evidence type="ECO:0000313" key="4">
    <source>
        <dbReference type="EMBL" id="KAH7956878.1"/>
    </source>
</evidence>
<dbReference type="Gene3D" id="4.10.60.10">
    <property type="entry name" value="Zinc finger, CCHC-type"/>
    <property type="match status" value="1"/>
</dbReference>
<dbReference type="AlphaFoldDB" id="A0A9D4PWC8"/>
<dbReference type="GO" id="GO:0008270">
    <property type="term" value="F:zinc ion binding"/>
    <property type="evidence" value="ECO:0007669"/>
    <property type="project" value="UniProtKB-KW"/>
</dbReference>
<feature type="compositionally biased region" description="Polar residues" evidence="2">
    <location>
        <begin position="224"/>
        <end position="236"/>
    </location>
</feature>
<dbReference type="SUPFAM" id="SSF57756">
    <property type="entry name" value="Retrovirus zinc finger-like domains"/>
    <property type="match status" value="1"/>
</dbReference>
<keyword evidence="5" id="KW-1185">Reference proteome</keyword>
<dbReference type="Gene3D" id="1.10.720.30">
    <property type="entry name" value="SAP domain"/>
    <property type="match status" value="1"/>
</dbReference>
<dbReference type="PROSITE" id="PS50158">
    <property type="entry name" value="ZF_CCHC"/>
    <property type="match status" value="1"/>
</dbReference>
<accession>A0A9D4PWC8</accession>
<feature type="domain" description="CCHC-type" evidence="3">
    <location>
        <begin position="293"/>
        <end position="308"/>
    </location>
</feature>
<comment type="caution">
    <text evidence="4">The sequence shown here is derived from an EMBL/GenBank/DDBJ whole genome shotgun (WGS) entry which is preliminary data.</text>
</comment>
<feature type="region of interest" description="Disordered" evidence="2">
    <location>
        <begin position="208"/>
        <end position="257"/>
    </location>
</feature>
<dbReference type="InterPro" id="IPR036361">
    <property type="entry name" value="SAP_dom_sf"/>
</dbReference>
<evidence type="ECO:0000256" key="2">
    <source>
        <dbReference type="SAM" id="MobiDB-lite"/>
    </source>
</evidence>
<dbReference type="VEuPathDB" id="VectorBase:RSAN_030932"/>
<reference evidence="4" key="2">
    <citation type="submission" date="2021-09" db="EMBL/GenBank/DDBJ databases">
        <authorList>
            <person name="Jia N."/>
            <person name="Wang J."/>
            <person name="Shi W."/>
            <person name="Du L."/>
            <person name="Sun Y."/>
            <person name="Zhan W."/>
            <person name="Jiang J."/>
            <person name="Wang Q."/>
            <person name="Zhang B."/>
            <person name="Ji P."/>
            <person name="Sakyi L.B."/>
            <person name="Cui X."/>
            <person name="Yuan T."/>
            <person name="Jiang B."/>
            <person name="Yang W."/>
            <person name="Lam T.T.-Y."/>
            <person name="Chang Q."/>
            <person name="Ding S."/>
            <person name="Wang X."/>
            <person name="Zhu J."/>
            <person name="Ruan X."/>
            <person name="Zhao L."/>
            <person name="Wei J."/>
            <person name="Que T."/>
            <person name="Du C."/>
            <person name="Cheng J."/>
            <person name="Dai P."/>
            <person name="Han X."/>
            <person name="Huang E."/>
            <person name="Gao Y."/>
            <person name="Liu J."/>
            <person name="Shao H."/>
            <person name="Ye R."/>
            <person name="Li L."/>
            <person name="Wei W."/>
            <person name="Wang X."/>
            <person name="Wang C."/>
            <person name="Huo Q."/>
            <person name="Li W."/>
            <person name="Guo W."/>
            <person name="Chen H."/>
            <person name="Chen S."/>
            <person name="Zhou L."/>
            <person name="Zhou L."/>
            <person name="Ni X."/>
            <person name="Tian J."/>
            <person name="Zhou Y."/>
            <person name="Sheng Y."/>
            <person name="Liu T."/>
            <person name="Pan Y."/>
            <person name="Xia L."/>
            <person name="Li J."/>
            <person name="Zhao F."/>
            <person name="Cao W."/>
        </authorList>
    </citation>
    <scope>NUCLEOTIDE SEQUENCE</scope>
    <source>
        <strain evidence="4">Rsan-2018</strain>
        <tissue evidence="4">Larvae</tissue>
    </source>
</reference>
<dbReference type="EMBL" id="JABSTV010001250">
    <property type="protein sequence ID" value="KAH7956878.1"/>
    <property type="molecule type" value="Genomic_DNA"/>
</dbReference>
<dbReference type="Pfam" id="PF00098">
    <property type="entry name" value="zf-CCHC"/>
    <property type="match status" value="1"/>
</dbReference>
<gene>
    <name evidence="4" type="ORF">HPB52_013207</name>
</gene>
<dbReference type="InterPro" id="IPR001878">
    <property type="entry name" value="Znf_CCHC"/>
</dbReference>
<proteinExistence type="predicted"/>
<dbReference type="GO" id="GO:0003676">
    <property type="term" value="F:nucleic acid binding"/>
    <property type="evidence" value="ECO:0007669"/>
    <property type="project" value="InterPro"/>
</dbReference>
<keyword evidence="1" id="KW-0479">Metal-binding</keyword>
<evidence type="ECO:0000313" key="5">
    <source>
        <dbReference type="Proteomes" id="UP000821837"/>
    </source>
</evidence>
<keyword evidence="1" id="KW-0862">Zinc</keyword>
<sequence>MSGLSVELDRRDLETTGTKDDLVHRLHGYIQRSRDSTPAPEQTPSAATFSLDAATIQALPALMQQLPRPSTVVMTLPDLSASIPNFDESPRQNVNAWLDEVRRVQQEWSNALKNTFSSELSLIEWQERVLKVKQHADENLQYAFAKLRLVEQCRVKLSEWQKNDYLLQGLREQHIIAAIAASQPSTVSDLMATCVNLDKCAQHAHMQPYPTPLPAEPQRKTHHFYSSGSSAPTIQDQPPRNSSPQPTTPTPSGTRQRIADMPVHKQEAKYNAITAQYGAPAYRSGPDLSTATCFNCRQLGHLAARCPSPRATRQRLPDNTYLHTTAMSCLEESLLQCAVIQAHVAAVGTVDAFRDSGSKITIFTEELVPSSALTPWKKPPISVVGAGTVMPAGTLSTCISLGPISAVVDVTVFPRNPVPLSSAKTSLKLLRQNSS</sequence>
<feature type="compositionally biased region" description="Low complexity" evidence="2">
    <location>
        <begin position="237"/>
        <end position="256"/>
    </location>
</feature>
<reference evidence="4" key="1">
    <citation type="journal article" date="2020" name="Cell">
        <title>Large-Scale Comparative Analyses of Tick Genomes Elucidate Their Genetic Diversity and Vector Capacities.</title>
        <authorList>
            <consortium name="Tick Genome and Microbiome Consortium (TIGMIC)"/>
            <person name="Jia N."/>
            <person name="Wang J."/>
            <person name="Shi W."/>
            <person name="Du L."/>
            <person name="Sun Y."/>
            <person name="Zhan W."/>
            <person name="Jiang J.F."/>
            <person name="Wang Q."/>
            <person name="Zhang B."/>
            <person name="Ji P."/>
            <person name="Bell-Sakyi L."/>
            <person name="Cui X.M."/>
            <person name="Yuan T.T."/>
            <person name="Jiang B.G."/>
            <person name="Yang W.F."/>
            <person name="Lam T.T."/>
            <person name="Chang Q.C."/>
            <person name="Ding S.J."/>
            <person name="Wang X.J."/>
            <person name="Zhu J.G."/>
            <person name="Ruan X.D."/>
            <person name="Zhao L."/>
            <person name="Wei J.T."/>
            <person name="Ye R.Z."/>
            <person name="Que T.C."/>
            <person name="Du C.H."/>
            <person name="Zhou Y.H."/>
            <person name="Cheng J.X."/>
            <person name="Dai P.F."/>
            <person name="Guo W.B."/>
            <person name="Han X.H."/>
            <person name="Huang E.J."/>
            <person name="Li L.F."/>
            <person name="Wei W."/>
            <person name="Gao Y.C."/>
            <person name="Liu J.Z."/>
            <person name="Shao H.Z."/>
            <person name="Wang X."/>
            <person name="Wang C.C."/>
            <person name="Yang T.C."/>
            <person name="Huo Q.B."/>
            <person name="Li W."/>
            <person name="Chen H.Y."/>
            <person name="Chen S.E."/>
            <person name="Zhou L.G."/>
            <person name="Ni X.B."/>
            <person name="Tian J.H."/>
            <person name="Sheng Y."/>
            <person name="Liu T."/>
            <person name="Pan Y.S."/>
            <person name="Xia L.Y."/>
            <person name="Li J."/>
            <person name="Zhao F."/>
            <person name="Cao W.C."/>
        </authorList>
    </citation>
    <scope>NUCLEOTIDE SEQUENCE</scope>
    <source>
        <strain evidence="4">Rsan-2018</strain>
    </source>
</reference>
<dbReference type="Proteomes" id="UP000821837">
    <property type="component" value="Unassembled WGS sequence"/>
</dbReference>
<dbReference type="InterPro" id="IPR036875">
    <property type="entry name" value="Znf_CCHC_sf"/>
</dbReference>
<organism evidence="4 5">
    <name type="scientific">Rhipicephalus sanguineus</name>
    <name type="common">Brown dog tick</name>
    <name type="synonym">Ixodes sanguineus</name>
    <dbReference type="NCBI Taxonomy" id="34632"/>
    <lineage>
        <taxon>Eukaryota</taxon>
        <taxon>Metazoa</taxon>
        <taxon>Ecdysozoa</taxon>
        <taxon>Arthropoda</taxon>
        <taxon>Chelicerata</taxon>
        <taxon>Arachnida</taxon>
        <taxon>Acari</taxon>
        <taxon>Parasitiformes</taxon>
        <taxon>Ixodida</taxon>
        <taxon>Ixodoidea</taxon>
        <taxon>Ixodidae</taxon>
        <taxon>Rhipicephalinae</taxon>
        <taxon>Rhipicephalus</taxon>
        <taxon>Rhipicephalus</taxon>
    </lineage>
</organism>
<protein>
    <recommendedName>
        <fullName evidence="3">CCHC-type domain-containing protein</fullName>
    </recommendedName>
</protein>
<evidence type="ECO:0000259" key="3">
    <source>
        <dbReference type="PROSITE" id="PS50158"/>
    </source>
</evidence>
<name>A0A9D4PWC8_RHISA</name>